<evidence type="ECO:0000256" key="3">
    <source>
        <dbReference type="ARBA" id="ARBA00023163"/>
    </source>
</evidence>
<evidence type="ECO:0000313" key="5">
    <source>
        <dbReference type="EMBL" id="RHE40296.1"/>
    </source>
</evidence>
<dbReference type="EMBL" id="QSKF01000005">
    <property type="protein sequence ID" value="RHE40296.1"/>
    <property type="molecule type" value="Genomic_DNA"/>
</dbReference>
<dbReference type="Pfam" id="PF13545">
    <property type="entry name" value="HTH_Crp_2"/>
    <property type="match status" value="1"/>
</dbReference>
<gene>
    <name evidence="5" type="ORF">DW740_08265</name>
</gene>
<dbReference type="PROSITE" id="PS50042">
    <property type="entry name" value="CNMP_BINDING_3"/>
    <property type="match status" value="1"/>
</dbReference>
<dbReference type="AlphaFoldDB" id="A0A414J750"/>
<dbReference type="GO" id="GO:0006355">
    <property type="term" value="P:regulation of DNA-templated transcription"/>
    <property type="evidence" value="ECO:0007669"/>
    <property type="project" value="InterPro"/>
</dbReference>
<feature type="domain" description="Cyclic nucleotide-binding" evidence="4">
    <location>
        <begin position="7"/>
        <end position="104"/>
    </location>
</feature>
<dbReference type="Pfam" id="PF00027">
    <property type="entry name" value="cNMP_binding"/>
    <property type="match status" value="1"/>
</dbReference>
<dbReference type="InterPro" id="IPR014710">
    <property type="entry name" value="RmlC-like_jellyroll"/>
</dbReference>
<proteinExistence type="predicted"/>
<dbReference type="SMART" id="SM00419">
    <property type="entry name" value="HTH_CRP"/>
    <property type="match status" value="1"/>
</dbReference>
<dbReference type="Proteomes" id="UP000283745">
    <property type="component" value="Unassembled WGS sequence"/>
</dbReference>
<sequence length="225" mass="26381">MEKHITLFTDILPEEQERMRVCFHAREDIFRNGETIMEYSRSMNKIGLILYGRAILYCCDEEGNEYMIDELKKDAVFGEPFLLPAVSQHYYVTAEEETKVMFIDYDHVIKRCEKACHHHSQMVSNLLQMTAMQSRQQMERIYVLSRTTTRKKLLAYLNNLSSQTHSHSVQIPMSYTALAQYLTVDRSAMTRELKNLEKEGILTKKGRNIRLRGDCEKKSVNKILL</sequence>
<organism evidence="5 6">
    <name type="scientific">Blautia obeum</name>
    <dbReference type="NCBI Taxonomy" id="40520"/>
    <lineage>
        <taxon>Bacteria</taxon>
        <taxon>Bacillati</taxon>
        <taxon>Bacillota</taxon>
        <taxon>Clostridia</taxon>
        <taxon>Lachnospirales</taxon>
        <taxon>Lachnospiraceae</taxon>
        <taxon>Blautia</taxon>
    </lineage>
</organism>
<dbReference type="InterPro" id="IPR018490">
    <property type="entry name" value="cNMP-bd_dom_sf"/>
</dbReference>
<comment type="caution">
    <text evidence="5">The sequence shown here is derived from an EMBL/GenBank/DDBJ whole genome shotgun (WGS) entry which is preliminary data.</text>
</comment>
<protein>
    <submittedName>
        <fullName evidence="5">Crp/Fnr family transcriptional regulator</fullName>
    </submittedName>
</protein>
<feature type="non-terminal residue" evidence="5">
    <location>
        <position position="225"/>
    </location>
</feature>
<reference evidence="5 6" key="1">
    <citation type="submission" date="2018-08" db="EMBL/GenBank/DDBJ databases">
        <title>A genome reference for cultivated species of the human gut microbiota.</title>
        <authorList>
            <person name="Zou Y."/>
            <person name="Xue W."/>
            <person name="Luo G."/>
        </authorList>
    </citation>
    <scope>NUCLEOTIDE SEQUENCE [LARGE SCALE GENOMIC DNA]</scope>
    <source>
        <strain evidence="5 6">AM28-23</strain>
    </source>
</reference>
<evidence type="ECO:0000256" key="2">
    <source>
        <dbReference type="ARBA" id="ARBA00023125"/>
    </source>
</evidence>
<evidence type="ECO:0000256" key="1">
    <source>
        <dbReference type="ARBA" id="ARBA00023015"/>
    </source>
</evidence>
<dbReference type="CDD" id="cd00038">
    <property type="entry name" value="CAP_ED"/>
    <property type="match status" value="1"/>
</dbReference>
<keyword evidence="1" id="KW-0805">Transcription regulation</keyword>
<name>A0A414J750_9FIRM</name>
<evidence type="ECO:0000313" key="6">
    <source>
        <dbReference type="Proteomes" id="UP000283745"/>
    </source>
</evidence>
<dbReference type="InterPro" id="IPR012318">
    <property type="entry name" value="HTH_CRP"/>
</dbReference>
<accession>A0A414J750</accession>
<dbReference type="SUPFAM" id="SSF51206">
    <property type="entry name" value="cAMP-binding domain-like"/>
    <property type="match status" value="1"/>
</dbReference>
<dbReference type="SUPFAM" id="SSF46785">
    <property type="entry name" value="Winged helix' DNA-binding domain"/>
    <property type="match status" value="1"/>
</dbReference>
<dbReference type="GO" id="GO:0003677">
    <property type="term" value="F:DNA binding"/>
    <property type="evidence" value="ECO:0007669"/>
    <property type="project" value="UniProtKB-KW"/>
</dbReference>
<dbReference type="InterPro" id="IPR000595">
    <property type="entry name" value="cNMP-bd_dom"/>
</dbReference>
<keyword evidence="3" id="KW-0804">Transcription</keyword>
<dbReference type="InterPro" id="IPR036390">
    <property type="entry name" value="WH_DNA-bd_sf"/>
</dbReference>
<keyword evidence="2" id="KW-0238">DNA-binding</keyword>
<evidence type="ECO:0000259" key="4">
    <source>
        <dbReference type="PROSITE" id="PS50042"/>
    </source>
</evidence>
<dbReference type="Gene3D" id="2.60.120.10">
    <property type="entry name" value="Jelly Rolls"/>
    <property type="match status" value="1"/>
</dbReference>